<dbReference type="Gene3D" id="3.20.20.80">
    <property type="entry name" value="Glycosidases"/>
    <property type="match status" value="1"/>
</dbReference>
<comment type="catalytic activity">
    <reaction evidence="1 6">
        <text>Hydrolysis of terminal non-reducing beta-D-galactose residues in beta-D-galactosides.</text>
        <dbReference type="EC" id="3.2.1.23"/>
    </reaction>
</comment>
<dbReference type="PANTHER" id="PTHR36447:SF1">
    <property type="entry name" value="BETA-GALACTOSIDASE GANA"/>
    <property type="match status" value="1"/>
</dbReference>
<evidence type="ECO:0000259" key="7">
    <source>
        <dbReference type="Pfam" id="PF02449"/>
    </source>
</evidence>
<proteinExistence type="inferred from homology"/>
<keyword evidence="5 6" id="KW-0326">Glycosidase</keyword>
<evidence type="ECO:0000256" key="4">
    <source>
        <dbReference type="ARBA" id="ARBA00022801"/>
    </source>
</evidence>
<dbReference type="SUPFAM" id="SSF51445">
    <property type="entry name" value="(Trans)glycosidases"/>
    <property type="match status" value="1"/>
</dbReference>
<dbReference type="SUPFAM" id="SSF52317">
    <property type="entry name" value="Class I glutamine amidotransferase-like"/>
    <property type="match status" value="1"/>
</dbReference>
<dbReference type="EC" id="3.2.1.23" evidence="3 6"/>
<dbReference type="InterPro" id="IPR003476">
    <property type="entry name" value="Glyco_hydro_42"/>
</dbReference>
<dbReference type="PANTHER" id="PTHR36447">
    <property type="entry name" value="BETA-GALACTOSIDASE GANA"/>
    <property type="match status" value="1"/>
</dbReference>
<dbReference type="PIRSF" id="PIRSF001084">
    <property type="entry name" value="B-galactosidase"/>
    <property type="match status" value="1"/>
</dbReference>
<sequence length="710" mass="76947">MFAMLKRFDTSSSEAHVMSSSSPRQGHHAFSALTADRGILFGGDYNPEQWPREVWREDVALMQRAGVNFVTVGVFSWALIEPRPGAREFAWLDEVLELLHGAGIAVDLATPTASPPPWLGVHHPEVLPVDADGVRLVAGSRNQFSPASRVYRERALAITRDLAARYAGHPAVRMWHVGNEFGQVDFGDEAAREFRDWLRARYRTVDRLNEAWATSFWSQRYDDFDEVLPPRRMPYVVNPTQSLDFRRYTSDQLLACHRELRDAIRASGATQPVTTNFMGLFPLVDYRSWADSVDVVADDQYPDPADPRSHADVALVQDLMRSLGHGRPWMLMEQAVSAASWRAHNLPKSPAQARLDSLQAVARGADAICYFQWRQSKAGSERFHSAMLPIAGPDTEVFQGVVRQGAELASLRPVAGSTVETEVAVLFDWPSWWAGEESSRPTERLSTLEQLRRWYRELWRRGVTPDILAPGDDLSGYRAILMPHSYLVEPGAAESLRSAVAAGAHLVVGPFSGVADADAHLLPGRSPVLLRDLVGVSGEEWCPLPDGTTRLDLSRDWAVGDDVSASSSASILGEKLRSDGAEVRATFAEGLLAGRPAITRNPVGAGAAWYLGTVASDALLSTVIGTALGDAGVRGTMGPAGAASALPIGLEAVRRGRLLFLLNHGDAPASVDVAAGAVDLLSGERSAGTVVVAPGDAVILNESPSEGLPA</sequence>
<dbReference type="Pfam" id="PF08532">
    <property type="entry name" value="Glyco_hydro_42M"/>
    <property type="match status" value="1"/>
</dbReference>
<evidence type="ECO:0000256" key="6">
    <source>
        <dbReference type="PIRNR" id="PIRNR001084"/>
    </source>
</evidence>
<protein>
    <recommendedName>
        <fullName evidence="3 6">Beta-galactosidase</fullName>
        <shortName evidence="6">Beta-gal</shortName>
        <ecNumber evidence="3 6">3.2.1.23</ecNumber>
    </recommendedName>
</protein>
<evidence type="ECO:0000256" key="1">
    <source>
        <dbReference type="ARBA" id="ARBA00001412"/>
    </source>
</evidence>
<name>A0ABN2MDX4_9MICO</name>
<keyword evidence="11" id="KW-1185">Reference proteome</keyword>
<dbReference type="InterPro" id="IPR013529">
    <property type="entry name" value="Glyco_hydro_42_N"/>
</dbReference>
<dbReference type="Pfam" id="PF08533">
    <property type="entry name" value="Glyco_hydro_42C"/>
    <property type="match status" value="1"/>
</dbReference>
<evidence type="ECO:0000259" key="9">
    <source>
        <dbReference type="Pfam" id="PF08533"/>
    </source>
</evidence>
<dbReference type="InterPro" id="IPR013738">
    <property type="entry name" value="Beta_galactosidase_Trimer"/>
</dbReference>
<dbReference type="Gene3D" id="3.40.50.880">
    <property type="match status" value="1"/>
</dbReference>
<dbReference type="InterPro" id="IPR029062">
    <property type="entry name" value="Class_I_gatase-like"/>
</dbReference>
<comment type="caution">
    <text evidence="10">The sequence shown here is derived from an EMBL/GenBank/DDBJ whole genome shotgun (WGS) entry which is preliminary data.</text>
</comment>
<dbReference type="CDD" id="cd03143">
    <property type="entry name" value="A4_beta-galactosidase_middle_domain"/>
    <property type="match status" value="1"/>
</dbReference>
<dbReference type="Proteomes" id="UP001501746">
    <property type="component" value="Unassembled WGS sequence"/>
</dbReference>
<dbReference type="InterPro" id="IPR013780">
    <property type="entry name" value="Glyco_hydro_b"/>
</dbReference>
<dbReference type="InterPro" id="IPR013739">
    <property type="entry name" value="Beta_galactosidase_C"/>
</dbReference>
<evidence type="ECO:0000259" key="8">
    <source>
        <dbReference type="Pfam" id="PF08532"/>
    </source>
</evidence>
<feature type="domain" description="Beta-galactosidase C-terminal" evidence="9">
    <location>
        <begin position="649"/>
        <end position="700"/>
    </location>
</feature>
<dbReference type="Gene3D" id="2.60.40.1180">
    <property type="entry name" value="Golgi alpha-mannosidase II"/>
    <property type="match status" value="1"/>
</dbReference>
<evidence type="ECO:0000313" key="11">
    <source>
        <dbReference type="Proteomes" id="UP001501746"/>
    </source>
</evidence>
<gene>
    <name evidence="10" type="ORF">GCM10009750_00790</name>
</gene>
<feature type="domain" description="Glycoside hydrolase family 42 N-terminal" evidence="7">
    <location>
        <begin position="44"/>
        <end position="410"/>
    </location>
</feature>
<dbReference type="InterPro" id="IPR017853">
    <property type="entry name" value="GH"/>
</dbReference>
<evidence type="ECO:0000313" key="10">
    <source>
        <dbReference type="EMBL" id="GAA1822264.1"/>
    </source>
</evidence>
<dbReference type="Pfam" id="PF02449">
    <property type="entry name" value="Glyco_hydro_42"/>
    <property type="match status" value="1"/>
</dbReference>
<accession>A0ABN2MDX4</accession>
<feature type="domain" description="Beta-galactosidase trimerisation" evidence="8">
    <location>
        <begin position="422"/>
        <end position="633"/>
    </location>
</feature>
<reference evidence="10 11" key="1">
    <citation type="journal article" date="2019" name="Int. J. Syst. Evol. Microbiol.">
        <title>The Global Catalogue of Microorganisms (GCM) 10K type strain sequencing project: providing services to taxonomists for standard genome sequencing and annotation.</title>
        <authorList>
            <consortium name="The Broad Institute Genomics Platform"/>
            <consortium name="The Broad Institute Genome Sequencing Center for Infectious Disease"/>
            <person name="Wu L."/>
            <person name="Ma J."/>
        </authorList>
    </citation>
    <scope>NUCLEOTIDE SEQUENCE [LARGE SCALE GENOMIC DNA]</scope>
    <source>
        <strain evidence="10 11">JCM 14323</strain>
    </source>
</reference>
<dbReference type="EMBL" id="BAAANK010000001">
    <property type="protein sequence ID" value="GAA1822264.1"/>
    <property type="molecule type" value="Genomic_DNA"/>
</dbReference>
<evidence type="ECO:0000256" key="3">
    <source>
        <dbReference type="ARBA" id="ARBA00012756"/>
    </source>
</evidence>
<organism evidence="10 11">
    <name type="scientific">Agromyces salentinus</name>
    <dbReference type="NCBI Taxonomy" id="269421"/>
    <lineage>
        <taxon>Bacteria</taxon>
        <taxon>Bacillati</taxon>
        <taxon>Actinomycetota</taxon>
        <taxon>Actinomycetes</taxon>
        <taxon>Micrococcales</taxon>
        <taxon>Microbacteriaceae</taxon>
        <taxon>Agromyces</taxon>
    </lineage>
</organism>
<evidence type="ECO:0000256" key="5">
    <source>
        <dbReference type="ARBA" id="ARBA00023295"/>
    </source>
</evidence>
<keyword evidence="4 6" id="KW-0378">Hydrolase</keyword>
<comment type="similarity">
    <text evidence="2 6">Belongs to the glycosyl hydrolase 42 family.</text>
</comment>
<evidence type="ECO:0000256" key="2">
    <source>
        <dbReference type="ARBA" id="ARBA00005940"/>
    </source>
</evidence>